<dbReference type="PANTHER" id="PTHR24198:SF183">
    <property type="entry name" value="SUPPRESSOR_ENHANCER OF LIN-12"/>
    <property type="match status" value="1"/>
</dbReference>
<dbReference type="Pfam" id="PF13606">
    <property type="entry name" value="Ank_3"/>
    <property type="match status" value="1"/>
</dbReference>
<evidence type="ECO:0000313" key="4">
    <source>
        <dbReference type="Proteomes" id="UP000887563"/>
    </source>
</evidence>
<feature type="repeat" description="ANK" evidence="3">
    <location>
        <begin position="169"/>
        <end position="197"/>
    </location>
</feature>
<feature type="repeat" description="ANK" evidence="3">
    <location>
        <begin position="198"/>
        <end position="230"/>
    </location>
</feature>
<dbReference type="AlphaFoldDB" id="A0A914N618"/>
<feature type="repeat" description="ANK" evidence="3">
    <location>
        <begin position="264"/>
        <end position="296"/>
    </location>
</feature>
<reference evidence="5" key="1">
    <citation type="submission" date="2022-11" db="UniProtKB">
        <authorList>
            <consortium name="WormBaseParasite"/>
        </authorList>
    </citation>
    <scope>IDENTIFICATION</scope>
</reference>
<dbReference type="InterPro" id="IPR036770">
    <property type="entry name" value="Ankyrin_rpt-contain_sf"/>
</dbReference>
<dbReference type="PROSITE" id="PS50297">
    <property type="entry name" value="ANK_REP_REGION"/>
    <property type="match status" value="4"/>
</dbReference>
<organism evidence="4 5">
    <name type="scientific">Meloidogyne incognita</name>
    <name type="common">Southern root-knot nematode worm</name>
    <name type="synonym">Oxyuris incognita</name>
    <dbReference type="NCBI Taxonomy" id="6306"/>
    <lineage>
        <taxon>Eukaryota</taxon>
        <taxon>Metazoa</taxon>
        <taxon>Ecdysozoa</taxon>
        <taxon>Nematoda</taxon>
        <taxon>Chromadorea</taxon>
        <taxon>Rhabditida</taxon>
        <taxon>Tylenchina</taxon>
        <taxon>Tylenchomorpha</taxon>
        <taxon>Tylenchoidea</taxon>
        <taxon>Meloidogynidae</taxon>
        <taxon>Meloidogyninae</taxon>
        <taxon>Meloidogyne</taxon>
        <taxon>Meloidogyne incognita group</taxon>
    </lineage>
</organism>
<evidence type="ECO:0000256" key="2">
    <source>
        <dbReference type="ARBA" id="ARBA00023043"/>
    </source>
</evidence>
<name>A0A914N618_MELIC</name>
<protein>
    <submittedName>
        <fullName evidence="5">Uncharacterized protein</fullName>
    </submittedName>
</protein>
<keyword evidence="4" id="KW-1185">Reference proteome</keyword>
<dbReference type="InterPro" id="IPR002110">
    <property type="entry name" value="Ankyrin_rpt"/>
</dbReference>
<dbReference type="PRINTS" id="PR01415">
    <property type="entry name" value="ANKYRIN"/>
</dbReference>
<feature type="repeat" description="ANK" evidence="3">
    <location>
        <begin position="131"/>
        <end position="163"/>
    </location>
</feature>
<accession>A0A914N618</accession>
<dbReference type="SUPFAM" id="SSF48403">
    <property type="entry name" value="Ankyrin repeat"/>
    <property type="match status" value="2"/>
</dbReference>
<proteinExistence type="predicted"/>
<dbReference type="PROSITE" id="PS50088">
    <property type="entry name" value="ANK_REPEAT"/>
    <property type="match status" value="4"/>
</dbReference>
<evidence type="ECO:0000256" key="1">
    <source>
        <dbReference type="ARBA" id="ARBA00022737"/>
    </source>
</evidence>
<sequence length="425" mass="47052">MGNYKSRPQLSCADELKKRISEGYAIVRSKLNDDIKPKFDAHTTLYFNCVQGTSDEFASQLDQLECVSDEKIGVNELSLLHLICIGACEQSEKIRILVERFNNNNEIITNNLVNQKINKRRKSFLEQRTKNGYTPLHIAIYKGEKEAAITLLDSGADPNGVQPSGVPPPLHLAAMTGNAELIEILVSHGADLKAYDFVRYTALHCAAYFGHEMAVKELIAAGADPNACGSVHDRPIHISAGKANPCILKAFLAVGADPTLEDDEGNTSLHFAAKTGHSSSIGLLLSKAGEKEEIKKQFALKTNIYGDTALHSACYMGRTDAAKQLLNTIGSEVLSMVKLFELIKMNFVKENLFSETPLMAACTAGRFELVCFLMRQPEVDPNHQAQDGHTGRKIEKFFWENYIWKESSEGEKFSLRENLLKGRSL</sequence>
<dbReference type="Pfam" id="PF12796">
    <property type="entry name" value="Ank_2"/>
    <property type="match status" value="3"/>
</dbReference>
<keyword evidence="2 3" id="KW-0040">ANK repeat</keyword>
<evidence type="ECO:0000313" key="5">
    <source>
        <dbReference type="WBParaSite" id="Minc3s03773g34764"/>
    </source>
</evidence>
<dbReference type="SMART" id="SM00248">
    <property type="entry name" value="ANK"/>
    <property type="match status" value="7"/>
</dbReference>
<dbReference type="Gene3D" id="1.25.40.20">
    <property type="entry name" value="Ankyrin repeat-containing domain"/>
    <property type="match status" value="3"/>
</dbReference>
<dbReference type="PANTHER" id="PTHR24198">
    <property type="entry name" value="ANKYRIN REPEAT AND PROTEIN KINASE DOMAIN-CONTAINING PROTEIN"/>
    <property type="match status" value="1"/>
</dbReference>
<dbReference type="WBParaSite" id="Minc3s03773g34764">
    <property type="protein sequence ID" value="Minc3s03773g34764"/>
    <property type="gene ID" value="Minc3s03773g34764"/>
</dbReference>
<keyword evidence="1" id="KW-0677">Repeat</keyword>
<dbReference type="Proteomes" id="UP000887563">
    <property type="component" value="Unplaced"/>
</dbReference>
<evidence type="ECO:0000256" key="3">
    <source>
        <dbReference type="PROSITE-ProRule" id="PRU00023"/>
    </source>
</evidence>